<reference evidence="2" key="3">
    <citation type="submission" date="2025-08" db="UniProtKB">
        <authorList>
            <consortium name="RefSeq"/>
        </authorList>
    </citation>
    <scope>IDENTIFICATION</scope>
    <source>
        <strain evidence="2">NI907</strain>
    </source>
</reference>
<organism evidence="1 2">
    <name type="scientific">Pyricularia grisea</name>
    <name type="common">Crabgrass-specific blast fungus</name>
    <name type="synonym">Magnaporthe grisea</name>
    <dbReference type="NCBI Taxonomy" id="148305"/>
    <lineage>
        <taxon>Eukaryota</taxon>
        <taxon>Fungi</taxon>
        <taxon>Dikarya</taxon>
        <taxon>Ascomycota</taxon>
        <taxon>Pezizomycotina</taxon>
        <taxon>Sordariomycetes</taxon>
        <taxon>Sordariomycetidae</taxon>
        <taxon>Magnaporthales</taxon>
        <taxon>Pyriculariaceae</taxon>
        <taxon>Pyricularia</taxon>
    </lineage>
</organism>
<dbReference type="AlphaFoldDB" id="A0A6P8B4W5"/>
<dbReference type="RefSeq" id="XP_030982190.1">
    <property type="nucleotide sequence ID" value="XM_031125957.1"/>
</dbReference>
<sequence length="71" mass="7912">MAAVITLIKCRLTSPVSDEYFANKGKSSTHRLRVSKILHGAWCNERDDGSRCVANWLALLNSSAPRHFLPT</sequence>
<reference evidence="2" key="2">
    <citation type="submission" date="2019-10" db="EMBL/GenBank/DDBJ databases">
        <authorList>
            <consortium name="NCBI Genome Project"/>
        </authorList>
    </citation>
    <scope>NUCLEOTIDE SEQUENCE</scope>
    <source>
        <strain evidence="2">NI907</strain>
    </source>
</reference>
<accession>A0A6P8B4W5</accession>
<proteinExistence type="predicted"/>
<name>A0A6P8B4W5_PYRGI</name>
<evidence type="ECO:0000313" key="2">
    <source>
        <dbReference type="RefSeq" id="XP_030982190.1"/>
    </source>
</evidence>
<dbReference type="GeneID" id="41960866"/>
<dbReference type="Proteomes" id="UP000515153">
    <property type="component" value="Chromosome I"/>
</dbReference>
<gene>
    <name evidence="2" type="ORF">PgNI_05928</name>
</gene>
<reference evidence="1 2" key="1">
    <citation type="journal article" date="2019" name="Mol. Biol. Evol.">
        <title>Blast fungal genomes show frequent chromosomal changes, gene gains and losses, and effector gene turnover.</title>
        <authorList>
            <person name="Gomez Luciano L.B."/>
            <person name="Jason Tsai I."/>
            <person name="Chuma I."/>
            <person name="Tosa Y."/>
            <person name="Chen Y.H."/>
            <person name="Li J.Y."/>
            <person name="Li M.Y."/>
            <person name="Jade Lu M.Y."/>
            <person name="Nakayashiki H."/>
            <person name="Li W.H."/>
        </authorList>
    </citation>
    <scope>NUCLEOTIDE SEQUENCE [LARGE SCALE GENOMIC DNA]</scope>
    <source>
        <strain evidence="1 2">NI907</strain>
    </source>
</reference>
<keyword evidence="1" id="KW-1185">Reference proteome</keyword>
<protein>
    <submittedName>
        <fullName evidence="2">Uncharacterized protein</fullName>
    </submittedName>
</protein>
<evidence type="ECO:0000313" key="1">
    <source>
        <dbReference type="Proteomes" id="UP000515153"/>
    </source>
</evidence>
<dbReference type="KEGG" id="pgri:PgNI_05928"/>